<protein>
    <submittedName>
        <fullName evidence="2">Aspartate/glutamate racemase family protein</fullName>
    </submittedName>
</protein>
<proteinExistence type="inferred from homology"/>
<evidence type="ECO:0000313" key="3">
    <source>
        <dbReference type="Proteomes" id="UP000596248"/>
    </source>
</evidence>
<dbReference type="Proteomes" id="UP000596248">
    <property type="component" value="Chromosome"/>
</dbReference>
<comment type="similarity">
    <text evidence="1">Belongs to the HyuE racemase family.</text>
</comment>
<organism evidence="2 3">
    <name type="scientific">Brevibacillus choshinensis</name>
    <dbReference type="NCBI Taxonomy" id="54911"/>
    <lineage>
        <taxon>Bacteria</taxon>
        <taxon>Bacillati</taxon>
        <taxon>Bacillota</taxon>
        <taxon>Bacilli</taxon>
        <taxon>Bacillales</taxon>
        <taxon>Paenibacillaceae</taxon>
        <taxon>Brevibacillus</taxon>
    </lineage>
</organism>
<gene>
    <name evidence="2" type="ORF">JNE38_14030</name>
</gene>
<dbReference type="Pfam" id="PF01177">
    <property type="entry name" value="Asp_Glu_race"/>
    <property type="match status" value="1"/>
</dbReference>
<dbReference type="EMBL" id="CP069127">
    <property type="protein sequence ID" value="QRG70131.1"/>
    <property type="molecule type" value="Genomic_DNA"/>
</dbReference>
<dbReference type="InterPro" id="IPR053714">
    <property type="entry name" value="Iso_Racemase_Enz_sf"/>
</dbReference>
<evidence type="ECO:0000256" key="1">
    <source>
        <dbReference type="ARBA" id="ARBA00038414"/>
    </source>
</evidence>
<name>A0ABX7FWS0_BRECH</name>
<dbReference type="Gene3D" id="3.40.50.12500">
    <property type="match status" value="1"/>
</dbReference>
<reference evidence="2 3" key="1">
    <citation type="submission" date="2021-01" db="EMBL/GenBank/DDBJ databases">
        <title>Identification of strong promoters based on the transcriptome of Brevibacillus choshinensis.</title>
        <authorList>
            <person name="Yao D."/>
            <person name="Zhang K."/>
            <person name="Wu J."/>
        </authorList>
    </citation>
    <scope>NUCLEOTIDE SEQUENCE [LARGE SCALE GENOMIC DNA]</scope>
    <source>
        <strain evidence="2 3">HPD31-SP3</strain>
    </source>
</reference>
<keyword evidence="3" id="KW-1185">Reference proteome</keyword>
<accession>A0ABX7FWS0</accession>
<dbReference type="RefSeq" id="WP_203357105.1">
    <property type="nucleotide sequence ID" value="NZ_CP069127.1"/>
</dbReference>
<sequence>MATTPIRIGLIHATMNSVQPIHAAFREQAPHVTLLNFMDEGLIFELNETGVITPAMIRRLIALIERAEESGVDGILLTCSSFSPYVTQIKKLFSTPVVSADTSMLEYSVEVAERIGVIATVGTAGPITTQQLKEIAALRGKSIEVQTVVITDAFFALQNGDVATHDGRIHQKIEELSESCDVILLAQMSMARALRTINKEMKKPVLTSPEISIRTILNLLA</sequence>
<dbReference type="InterPro" id="IPR015942">
    <property type="entry name" value="Asp/Glu/hydantoin_racemase"/>
</dbReference>
<evidence type="ECO:0000313" key="2">
    <source>
        <dbReference type="EMBL" id="QRG70131.1"/>
    </source>
</evidence>